<dbReference type="Pfam" id="PF00582">
    <property type="entry name" value="Usp"/>
    <property type="match status" value="1"/>
</dbReference>
<dbReference type="PRINTS" id="PR01438">
    <property type="entry name" value="UNVRSLSTRESS"/>
</dbReference>
<comment type="similarity">
    <text evidence="1 2">Belongs to the universal stress protein A family.</text>
</comment>
<sequence>MTLEYKQILVAIDGSKEAQWAFKKSIEIAKRNKAALNLIHVVDTRSYTAMTKRVPADDDAIFADGKKILEKYKEEAQTGGPSEVNVFVVPGLPKKVIAHDYAKKLDTDLIICGAQGLNAFQKFLMGSVSQHIVSNSPCDVLVVRRDLDMINEDNESGAHPEPM</sequence>
<dbReference type="RefSeq" id="WP_144839327.1">
    <property type="nucleotide sequence ID" value="NZ_JBHTKI010000019.1"/>
</dbReference>
<dbReference type="SUPFAM" id="SSF52402">
    <property type="entry name" value="Adenine nucleotide alpha hydrolases-like"/>
    <property type="match status" value="1"/>
</dbReference>
<protein>
    <recommendedName>
        <fullName evidence="2">Universal stress protein</fullName>
    </recommendedName>
</protein>
<proteinExistence type="inferred from homology"/>
<accession>A0ABW3LER6</accession>
<dbReference type="InterPro" id="IPR006016">
    <property type="entry name" value="UspA"/>
</dbReference>
<reference evidence="5" key="1">
    <citation type="journal article" date="2019" name="Int. J. Syst. Evol. Microbiol.">
        <title>The Global Catalogue of Microorganisms (GCM) 10K type strain sequencing project: providing services to taxonomists for standard genome sequencing and annotation.</title>
        <authorList>
            <consortium name="The Broad Institute Genomics Platform"/>
            <consortium name="The Broad Institute Genome Sequencing Center for Infectious Disease"/>
            <person name="Wu L."/>
            <person name="Ma J."/>
        </authorList>
    </citation>
    <scope>NUCLEOTIDE SEQUENCE [LARGE SCALE GENOMIC DNA]</scope>
    <source>
        <strain evidence="5">CCUG 56756</strain>
    </source>
</reference>
<dbReference type="PIRSF" id="PIRSF006276">
    <property type="entry name" value="UspA"/>
    <property type="match status" value="1"/>
</dbReference>
<comment type="subcellular location">
    <subcellularLocation>
        <location evidence="2">Cytoplasm</location>
    </subcellularLocation>
</comment>
<gene>
    <name evidence="4" type="ORF">ACFQ1X_12145</name>
</gene>
<keyword evidence="5" id="KW-1185">Reference proteome</keyword>
<dbReference type="CDD" id="cd00293">
    <property type="entry name" value="USP-like"/>
    <property type="match status" value="1"/>
</dbReference>
<feature type="domain" description="UspA" evidence="3">
    <location>
        <begin position="5"/>
        <end position="144"/>
    </location>
</feature>
<keyword evidence="2" id="KW-0963">Cytoplasm</keyword>
<dbReference type="Gene3D" id="3.40.50.620">
    <property type="entry name" value="HUPs"/>
    <property type="match status" value="1"/>
</dbReference>
<dbReference type="PANTHER" id="PTHR46268">
    <property type="entry name" value="STRESS RESPONSE PROTEIN NHAX"/>
    <property type="match status" value="1"/>
</dbReference>
<evidence type="ECO:0000259" key="3">
    <source>
        <dbReference type="Pfam" id="PF00582"/>
    </source>
</evidence>
<dbReference type="PANTHER" id="PTHR46268:SF6">
    <property type="entry name" value="UNIVERSAL STRESS PROTEIN UP12"/>
    <property type="match status" value="1"/>
</dbReference>
<evidence type="ECO:0000256" key="2">
    <source>
        <dbReference type="PIRNR" id="PIRNR006276"/>
    </source>
</evidence>
<dbReference type="Proteomes" id="UP001597109">
    <property type="component" value="Unassembled WGS sequence"/>
</dbReference>
<dbReference type="EMBL" id="JBHTKI010000019">
    <property type="protein sequence ID" value="MFD1032181.1"/>
    <property type="molecule type" value="Genomic_DNA"/>
</dbReference>
<dbReference type="InterPro" id="IPR006015">
    <property type="entry name" value="Universal_stress_UspA"/>
</dbReference>
<dbReference type="InterPro" id="IPR014729">
    <property type="entry name" value="Rossmann-like_a/b/a_fold"/>
</dbReference>
<evidence type="ECO:0000256" key="1">
    <source>
        <dbReference type="ARBA" id="ARBA00008791"/>
    </source>
</evidence>
<comment type="caution">
    <text evidence="4">The sequence shown here is derived from an EMBL/GenBank/DDBJ whole genome shotgun (WGS) entry which is preliminary data.</text>
</comment>
<name>A0ABW3LER6_9BACL</name>
<evidence type="ECO:0000313" key="5">
    <source>
        <dbReference type="Proteomes" id="UP001597109"/>
    </source>
</evidence>
<organism evidence="4 5">
    <name type="scientific">Metaplanococcus flavidus</name>
    <dbReference type="NCBI Taxonomy" id="569883"/>
    <lineage>
        <taxon>Bacteria</taxon>
        <taxon>Bacillati</taxon>
        <taxon>Bacillota</taxon>
        <taxon>Bacilli</taxon>
        <taxon>Bacillales</taxon>
        <taxon>Caryophanaceae</taxon>
        <taxon>Metaplanococcus</taxon>
    </lineage>
</organism>
<evidence type="ECO:0000313" key="4">
    <source>
        <dbReference type="EMBL" id="MFD1032181.1"/>
    </source>
</evidence>